<accession>A0A9W8HUM5</accession>
<feature type="domain" description="SMP-30/Gluconolactonase/LRE-like region" evidence="3">
    <location>
        <begin position="142"/>
        <end position="318"/>
    </location>
</feature>
<dbReference type="EMBL" id="JANBUO010002880">
    <property type="protein sequence ID" value="KAJ2793503.1"/>
    <property type="molecule type" value="Genomic_DNA"/>
</dbReference>
<proteinExistence type="predicted"/>
<dbReference type="PANTHER" id="PTHR47572">
    <property type="entry name" value="LIPOPROTEIN-RELATED"/>
    <property type="match status" value="1"/>
</dbReference>
<evidence type="ECO:0000313" key="4">
    <source>
        <dbReference type="EMBL" id="KAJ2793503.1"/>
    </source>
</evidence>
<feature type="signal peptide" evidence="2">
    <location>
        <begin position="1"/>
        <end position="20"/>
    </location>
</feature>
<evidence type="ECO:0000256" key="2">
    <source>
        <dbReference type="SAM" id="SignalP"/>
    </source>
</evidence>
<evidence type="ECO:0000256" key="1">
    <source>
        <dbReference type="ARBA" id="ARBA00022801"/>
    </source>
</evidence>
<dbReference type="SUPFAM" id="SSF63829">
    <property type="entry name" value="Calcium-dependent phosphotriesterase"/>
    <property type="match status" value="1"/>
</dbReference>
<dbReference type="Gene3D" id="2.120.10.30">
    <property type="entry name" value="TolB, C-terminal domain"/>
    <property type="match status" value="1"/>
</dbReference>
<keyword evidence="1" id="KW-0378">Hydrolase</keyword>
<gene>
    <name evidence="4" type="ORF">H4R20_006521</name>
</gene>
<dbReference type="AlphaFoldDB" id="A0A9W8HUM5"/>
<protein>
    <recommendedName>
        <fullName evidence="3">SMP-30/Gluconolactonase/LRE-like region domain-containing protein</fullName>
    </recommendedName>
</protein>
<sequence length="352" mass="38401">MQAVYSIFLLAFAAISIATAEPEVQDSVGLDPKEVPMLHAVPYLTAENTTFGALVEGAGVDHWGDLYAVHYKGSKAAVGRAFKTPALFFRDRVDDASWFNAIRFSTDRDGVHEAYIGDVTNHRVVRVRDPGGKGAFFHFETFCHDPDMLQPNDLAIAYSTRRLFLSGMRFANNSVIGDGDLWTCNEQGTATRLGTFHRTNGVEVSPDEKTLYISEAVDQNGKAVSNVIHAFDLDAQRGTIRNKRTLVDFGQLDGSADHDIDGMRTDVNGNLYVTRWGAGRIAKISPTGQLLAYIELATISEATNLEFAGTGGRELFVVGACVSDPTKGCIDRWAGPVQGHVFASLQQTYGKE</sequence>
<dbReference type="OrthoDB" id="423498at2759"/>
<dbReference type="InterPro" id="IPR051262">
    <property type="entry name" value="SMP-30/CGR1_Lactonase"/>
</dbReference>
<dbReference type="InterPro" id="IPR013658">
    <property type="entry name" value="SGL"/>
</dbReference>
<dbReference type="Pfam" id="PF08450">
    <property type="entry name" value="SGL"/>
    <property type="match status" value="1"/>
</dbReference>
<feature type="chain" id="PRO_5040829428" description="SMP-30/Gluconolactonase/LRE-like region domain-containing protein" evidence="2">
    <location>
        <begin position="21"/>
        <end position="352"/>
    </location>
</feature>
<dbReference type="PANTHER" id="PTHR47572:SF4">
    <property type="entry name" value="LACTONASE DRP35"/>
    <property type="match status" value="1"/>
</dbReference>
<dbReference type="Proteomes" id="UP001140094">
    <property type="component" value="Unassembled WGS sequence"/>
</dbReference>
<name>A0A9W8HUM5_9FUNG</name>
<evidence type="ECO:0000259" key="3">
    <source>
        <dbReference type="Pfam" id="PF08450"/>
    </source>
</evidence>
<comment type="caution">
    <text evidence="4">The sequence shown here is derived from an EMBL/GenBank/DDBJ whole genome shotgun (WGS) entry which is preliminary data.</text>
</comment>
<organism evidence="4 5">
    <name type="scientific">Coemansia guatemalensis</name>
    <dbReference type="NCBI Taxonomy" id="2761395"/>
    <lineage>
        <taxon>Eukaryota</taxon>
        <taxon>Fungi</taxon>
        <taxon>Fungi incertae sedis</taxon>
        <taxon>Zoopagomycota</taxon>
        <taxon>Kickxellomycotina</taxon>
        <taxon>Kickxellomycetes</taxon>
        <taxon>Kickxellales</taxon>
        <taxon>Kickxellaceae</taxon>
        <taxon>Coemansia</taxon>
    </lineage>
</organism>
<keyword evidence="5" id="KW-1185">Reference proteome</keyword>
<reference evidence="4" key="1">
    <citation type="submission" date="2022-07" db="EMBL/GenBank/DDBJ databases">
        <title>Phylogenomic reconstructions and comparative analyses of Kickxellomycotina fungi.</title>
        <authorList>
            <person name="Reynolds N.K."/>
            <person name="Stajich J.E."/>
            <person name="Barry K."/>
            <person name="Grigoriev I.V."/>
            <person name="Crous P."/>
            <person name="Smith M.E."/>
        </authorList>
    </citation>
    <scope>NUCLEOTIDE SEQUENCE</scope>
    <source>
        <strain evidence="4">NRRL 1565</strain>
    </source>
</reference>
<dbReference type="GO" id="GO:0016787">
    <property type="term" value="F:hydrolase activity"/>
    <property type="evidence" value="ECO:0007669"/>
    <property type="project" value="UniProtKB-KW"/>
</dbReference>
<keyword evidence="2" id="KW-0732">Signal</keyword>
<evidence type="ECO:0000313" key="5">
    <source>
        <dbReference type="Proteomes" id="UP001140094"/>
    </source>
</evidence>
<dbReference type="InterPro" id="IPR011042">
    <property type="entry name" value="6-blade_b-propeller_TolB-like"/>
</dbReference>